<dbReference type="STRING" id="742766.HMPREF9455_00346"/>
<dbReference type="OrthoDB" id="1031365at2"/>
<sequence>MKREDCKRTESNIERKRNAANVIKPLKSLVYSILTVSSISLAVMSCRSDKIMTEALYMQYKNVKLELPPGDEIGDSFSSGGMLSEVVNYTNKEDGANNETTYSTTNKLDANTVYRLNEVVVTSRSSFTPERDGRVSVNFLVRVPKELISSNWSITLSPQLLHNDSVVPLKDLIIKGEDFYNKQQSGYDAYDEYLASIVDKKDYDSVFLDKQGIAKDMYDRQSLYLGLYKSEWNDMMDYQKWKKMLESRYMTFNVKQEANRLALWHKYQREAEFLKVKNLATDKDTTGISASYNKKFEKRAGLLPQYRLKREIKEKSVPRKFKEVHAEGHTVEDIKSHSVSERDSVDISKHRYFYNKIIENEMKDSLKNYKFRELVPYEIRKDVKLDSIADTGSDFIYLYNHEYPVTAGLKKIRITMKGYARAIDESGYTFPRMDTLTYLISSIDQLIDTTLTIKKTKLYRNMYSLLTIYPKFATGKAVFNVRHENNRMQIDTLMSTYNVFTKEKGLDMDSVVMTASTALDGSFDNNAYLSKQRVEAIKDHLIKTYGGGIDVENIFKIRYTGEDWNGLVRLLQKRDDIEHKGEILHMISNATFPDACEEEIKKLYKEDYRIIRDSIYPKLHKIELAFNMSRPGMVTTDSIQSEFRSEYYEGLRLLKNRQYWEALEILANYPDYNTALCFTSMGYNDRAYNLLVQLEQTANVNYLLAIVCYRLNKKELAVEYLLKACELDNSKIYRAPRDMETKSLINIYKLKPKLDKIEADAAI</sequence>
<dbReference type="Proteomes" id="UP000004913">
    <property type="component" value="Unassembled WGS sequence"/>
</dbReference>
<evidence type="ECO:0000256" key="1">
    <source>
        <dbReference type="SAM" id="Phobius"/>
    </source>
</evidence>
<keyword evidence="1" id="KW-0472">Membrane</keyword>
<dbReference type="InterPro" id="IPR011990">
    <property type="entry name" value="TPR-like_helical_dom_sf"/>
</dbReference>
<comment type="caution">
    <text evidence="2">The sequence shown here is derived from an EMBL/GenBank/DDBJ whole genome shotgun (WGS) entry which is preliminary data.</text>
</comment>
<keyword evidence="3" id="KW-1185">Reference proteome</keyword>
<dbReference type="EMBL" id="ADLV01000006">
    <property type="protein sequence ID" value="EGJ99313.1"/>
    <property type="molecule type" value="Genomic_DNA"/>
</dbReference>
<keyword evidence="1" id="KW-1133">Transmembrane helix</keyword>
<dbReference type="AlphaFoldDB" id="F5ITC9"/>
<dbReference type="HOGENOM" id="CLU_014788_0_0_10"/>
<name>F5ITC9_9BACT</name>
<gene>
    <name evidence="2" type="ORF">HMPREF9455_00346</name>
</gene>
<dbReference type="RefSeq" id="WP_006797851.1">
    <property type="nucleotide sequence ID" value="NZ_GL891979.1"/>
</dbReference>
<keyword evidence="1" id="KW-0812">Transmembrane</keyword>
<reference evidence="2 3" key="1">
    <citation type="submission" date="2011-04" db="EMBL/GenBank/DDBJ databases">
        <title>The Genome Sequence of Dysgonomonas gadei ATCC BAA-286.</title>
        <authorList>
            <consortium name="The Broad Institute Genome Sequencing Platform"/>
            <person name="Earl A."/>
            <person name="Ward D."/>
            <person name="Feldgarden M."/>
            <person name="Gevers D."/>
            <person name="Pudlo N."/>
            <person name="Martens E."/>
            <person name="Allen-Vercoe E."/>
            <person name="Young S.K."/>
            <person name="Zeng Q."/>
            <person name="Gargeya S."/>
            <person name="Fitzgerald M."/>
            <person name="Haas B."/>
            <person name="Abouelleil A."/>
            <person name="Alvarado L."/>
            <person name="Arachchi H.M."/>
            <person name="Berlin A."/>
            <person name="Brown A."/>
            <person name="Chapman S.B."/>
            <person name="Chen Z."/>
            <person name="Dunbar C."/>
            <person name="Freedman E."/>
            <person name="Gearin G."/>
            <person name="Gellesch M."/>
            <person name="Goldberg J."/>
            <person name="Griggs A."/>
            <person name="Gujja S."/>
            <person name="Heiman D."/>
            <person name="Howarth C."/>
            <person name="Larson L."/>
            <person name="Lui A."/>
            <person name="MacDonald P.J.P."/>
            <person name="Mehta T."/>
            <person name="Montmayeur A."/>
            <person name="Murphy C."/>
            <person name="Neiman D."/>
            <person name="Pearson M."/>
            <person name="Priest M."/>
            <person name="Roberts A."/>
            <person name="Saif S."/>
            <person name="Shea T."/>
            <person name="Shenoy N."/>
            <person name="Sisk P."/>
            <person name="Stolte C."/>
            <person name="Sykes S."/>
            <person name="Yandava C."/>
            <person name="Wortman J."/>
            <person name="Nusbaum C."/>
            <person name="Birren B."/>
        </authorList>
    </citation>
    <scope>NUCLEOTIDE SEQUENCE [LARGE SCALE GENOMIC DNA]</scope>
    <source>
        <strain evidence="2 3">ATCC BAA-286</strain>
    </source>
</reference>
<dbReference type="SUPFAM" id="SSF48452">
    <property type="entry name" value="TPR-like"/>
    <property type="match status" value="1"/>
</dbReference>
<protein>
    <submittedName>
        <fullName evidence="2">Uncharacterized protein</fullName>
    </submittedName>
</protein>
<organism evidence="2 3">
    <name type="scientific">Dysgonomonas gadei ATCC BAA-286</name>
    <dbReference type="NCBI Taxonomy" id="742766"/>
    <lineage>
        <taxon>Bacteria</taxon>
        <taxon>Pseudomonadati</taxon>
        <taxon>Bacteroidota</taxon>
        <taxon>Bacteroidia</taxon>
        <taxon>Bacteroidales</taxon>
        <taxon>Dysgonomonadaceae</taxon>
        <taxon>Dysgonomonas</taxon>
    </lineage>
</organism>
<feature type="transmembrane region" description="Helical" evidence="1">
    <location>
        <begin position="25"/>
        <end position="44"/>
    </location>
</feature>
<accession>F5ITC9</accession>
<evidence type="ECO:0000313" key="2">
    <source>
        <dbReference type="EMBL" id="EGJ99313.1"/>
    </source>
</evidence>
<dbReference type="eggNOG" id="COG2885">
    <property type="taxonomic scope" value="Bacteria"/>
</dbReference>
<evidence type="ECO:0000313" key="3">
    <source>
        <dbReference type="Proteomes" id="UP000004913"/>
    </source>
</evidence>
<proteinExistence type="predicted"/>